<gene>
    <name evidence="2" type="ORF">RFI_35536</name>
</gene>
<feature type="repeat" description="ANK" evidence="1">
    <location>
        <begin position="115"/>
        <end position="147"/>
    </location>
</feature>
<dbReference type="SUPFAM" id="SSF48403">
    <property type="entry name" value="Ankyrin repeat"/>
    <property type="match status" value="1"/>
</dbReference>
<evidence type="ECO:0000313" key="3">
    <source>
        <dbReference type="Proteomes" id="UP000023152"/>
    </source>
</evidence>
<dbReference type="InterPro" id="IPR002110">
    <property type="entry name" value="Ankyrin_rpt"/>
</dbReference>
<organism evidence="2 3">
    <name type="scientific">Reticulomyxa filosa</name>
    <dbReference type="NCBI Taxonomy" id="46433"/>
    <lineage>
        <taxon>Eukaryota</taxon>
        <taxon>Sar</taxon>
        <taxon>Rhizaria</taxon>
        <taxon>Retaria</taxon>
        <taxon>Foraminifera</taxon>
        <taxon>Monothalamids</taxon>
        <taxon>Reticulomyxidae</taxon>
        <taxon>Reticulomyxa</taxon>
    </lineage>
</organism>
<dbReference type="InterPro" id="IPR036770">
    <property type="entry name" value="Ankyrin_rpt-contain_sf"/>
</dbReference>
<evidence type="ECO:0000256" key="1">
    <source>
        <dbReference type="PROSITE-ProRule" id="PRU00023"/>
    </source>
</evidence>
<dbReference type="Gene3D" id="1.25.40.20">
    <property type="entry name" value="Ankyrin repeat-containing domain"/>
    <property type="match status" value="1"/>
</dbReference>
<comment type="caution">
    <text evidence="2">The sequence shown here is derived from an EMBL/GenBank/DDBJ whole genome shotgun (WGS) entry which is preliminary data.</text>
</comment>
<dbReference type="Proteomes" id="UP000023152">
    <property type="component" value="Unassembled WGS sequence"/>
</dbReference>
<feature type="non-terminal residue" evidence="2">
    <location>
        <position position="224"/>
    </location>
</feature>
<accession>X6LJ07</accession>
<keyword evidence="1" id="KW-0040">ANK repeat</keyword>
<dbReference type="AlphaFoldDB" id="X6LJ07"/>
<sequence length="224" mass="26209">MGKKNIEMELLALCLLKYNPCIQFTRNDNIISSEAFKELIDYCNKQAMKWGFSTQQEWSDYDTLQIKLQLQQSNSYIYKGLNVSIHEAVKLGDISKLKSSLERHRIDINDAFNELGQTPLHIAIHNKHWDTARYCTEQGAWVDVREGGLDANTSQTPCEYISGLIEDIEKEEKKNEDEEKPINENKKEYVEMCKWILKKRITYPMKQIEYAIDYVKDKLIDEDG</sequence>
<keyword evidence="3" id="KW-1185">Reference proteome</keyword>
<name>X6LJ07_RETFI</name>
<evidence type="ECO:0000313" key="2">
    <source>
        <dbReference type="EMBL" id="ETO01903.1"/>
    </source>
</evidence>
<protein>
    <submittedName>
        <fullName evidence="2">Uncharacterized protein</fullName>
    </submittedName>
</protein>
<dbReference type="PROSITE" id="PS50088">
    <property type="entry name" value="ANK_REPEAT"/>
    <property type="match status" value="1"/>
</dbReference>
<reference evidence="2 3" key="1">
    <citation type="journal article" date="2013" name="Curr. Biol.">
        <title>The Genome of the Foraminiferan Reticulomyxa filosa.</title>
        <authorList>
            <person name="Glockner G."/>
            <person name="Hulsmann N."/>
            <person name="Schleicher M."/>
            <person name="Noegel A.A."/>
            <person name="Eichinger L."/>
            <person name="Gallinger C."/>
            <person name="Pawlowski J."/>
            <person name="Sierra R."/>
            <person name="Euteneuer U."/>
            <person name="Pillet L."/>
            <person name="Moustafa A."/>
            <person name="Platzer M."/>
            <person name="Groth M."/>
            <person name="Szafranski K."/>
            <person name="Schliwa M."/>
        </authorList>
    </citation>
    <scope>NUCLEOTIDE SEQUENCE [LARGE SCALE GENOMIC DNA]</scope>
</reference>
<dbReference type="Pfam" id="PF13637">
    <property type="entry name" value="Ank_4"/>
    <property type="match status" value="1"/>
</dbReference>
<proteinExistence type="predicted"/>
<dbReference type="PROSITE" id="PS50297">
    <property type="entry name" value="ANK_REP_REGION"/>
    <property type="match status" value="1"/>
</dbReference>
<dbReference type="EMBL" id="ASPP01037146">
    <property type="protein sequence ID" value="ETO01903.1"/>
    <property type="molecule type" value="Genomic_DNA"/>
</dbReference>
<dbReference type="OrthoDB" id="539213at2759"/>